<dbReference type="Proteomes" id="UP001060085">
    <property type="component" value="Linkage Group LG04"/>
</dbReference>
<reference evidence="2" key="1">
    <citation type="journal article" date="2023" name="Nat. Plants">
        <title>Single-cell RNA sequencing provides a high-resolution roadmap for understanding the multicellular compartmentation of specialized metabolism.</title>
        <authorList>
            <person name="Sun S."/>
            <person name="Shen X."/>
            <person name="Li Y."/>
            <person name="Li Y."/>
            <person name="Wang S."/>
            <person name="Li R."/>
            <person name="Zhang H."/>
            <person name="Shen G."/>
            <person name="Guo B."/>
            <person name="Wei J."/>
            <person name="Xu J."/>
            <person name="St-Pierre B."/>
            <person name="Chen S."/>
            <person name="Sun C."/>
        </authorList>
    </citation>
    <scope>NUCLEOTIDE SEQUENCE [LARGE SCALE GENOMIC DNA]</scope>
</reference>
<proteinExistence type="predicted"/>
<name>A0ACC0B4X6_CATRO</name>
<gene>
    <name evidence="1" type="ORF">M9H77_17552</name>
</gene>
<protein>
    <submittedName>
        <fullName evidence="1">Uncharacterized protein</fullName>
    </submittedName>
</protein>
<evidence type="ECO:0000313" key="2">
    <source>
        <dbReference type="Proteomes" id="UP001060085"/>
    </source>
</evidence>
<keyword evidence="2" id="KW-1185">Reference proteome</keyword>
<dbReference type="EMBL" id="CM044704">
    <property type="protein sequence ID" value="KAI5667699.1"/>
    <property type="molecule type" value="Genomic_DNA"/>
</dbReference>
<sequence>MCRSCWWISVVLFYFVFVYGFRQDYDELMGIIERYVTKSSISSQLVCESDSFLAINSLSPAERKVRPIYENEDRKFGGGLDFNINHSLYKAVRGGGFQPHLLRDAKTLLFLLIDFFKALPSSKRKNTEQLHPRPPQCITRCQKIYNVIAKIKKNRMQGRNTIEEVLCLSAQRGYTLFYRNYEDSNATTYRWVLQYNKHLYFSNTTSTENEQDVNAHGQRVGGNPYVLLAPLLETLIALFWEVGKFSLAGISHPSILYNLRQKGIESEQRSPKNLHSKFPTKALLRGRPPRAPRGKGGRGCSPGRSSLSSVIDPTPCSTCPYTDAFPTFIYPLIENWNNVIGDGNCGYRVVTDFVFGDEHQWPELEMHDGYPIPPLHVQWIHHHSDRVSNWADAYYDRIADL</sequence>
<comment type="caution">
    <text evidence="1">The sequence shown here is derived from an EMBL/GenBank/DDBJ whole genome shotgun (WGS) entry which is preliminary data.</text>
</comment>
<organism evidence="1 2">
    <name type="scientific">Catharanthus roseus</name>
    <name type="common">Madagascar periwinkle</name>
    <name type="synonym">Vinca rosea</name>
    <dbReference type="NCBI Taxonomy" id="4058"/>
    <lineage>
        <taxon>Eukaryota</taxon>
        <taxon>Viridiplantae</taxon>
        <taxon>Streptophyta</taxon>
        <taxon>Embryophyta</taxon>
        <taxon>Tracheophyta</taxon>
        <taxon>Spermatophyta</taxon>
        <taxon>Magnoliopsida</taxon>
        <taxon>eudicotyledons</taxon>
        <taxon>Gunneridae</taxon>
        <taxon>Pentapetalae</taxon>
        <taxon>asterids</taxon>
        <taxon>lamiids</taxon>
        <taxon>Gentianales</taxon>
        <taxon>Apocynaceae</taxon>
        <taxon>Rauvolfioideae</taxon>
        <taxon>Vinceae</taxon>
        <taxon>Catharanthinae</taxon>
        <taxon>Catharanthus</taxon>
    </lineage>
</organism>
<accession>A0ACC0B4X6</accession>
<evidence type="ECO:0000313" key="1">
    <source>
        <dbReference type="EMBL" id="KAI5667699.1"/>
    </source>
</evidence>